<feature type="transmembrane region" description="Helical" evidence="10">
    <location>
        <begin position="1365"/>
        <end position="1387"/>
    </location>
</feature>
<dbReference type="Pfam" id="PF01794">
    <property type="entry name" value="Ferric_reduct"/>
    <property type="match status" value="1"/>
</dbReference>
<evidence type="ECO:0000256" key="8">
    <source>
        <dbReference type="ARBA" id="ARBA00023136"/>
    </source>
</evidence>
<evidence type="ECO:0000256" key="1">
    <source>
        <dbReference type="ARBA" id="ARBA00004141"/>
    </source>
</evidence>
<keyword evidence="6" id="KW-0560">Oxidoreductase</keyword>
<keyword evidence="8 10" id="KW-0472">Membrane</keyword>
<dbReference type="InterPro" id="IPR039261">
    <property type="entry name" value="FNR_nucleotide-bd"/>
</dbReference>
<dbReference type="SFLD" id="SFLDG01168">
    <property type="entry name" value="Ferric_reductase_subgroup_(FRE"/>
    <property type="match status" value="1"/>
</dbReference>
<dbReference type="SUPFAM" id="SSF103107">
    <property type="entry name" value="Hypothetical protein c14orf129, hspc210"/>
    <property type="match status" value="1"/>
</dbReference>
<dbReference type="Pfam" id="PF13236">
    <property type="entry name" value="CLU"/>
    <property type="match status" value="1"/>
</dbReference>
<reference evidence="13" key="1">
    <citation type="journal article" date="2021" name="J Fungi (Basel)">
        <title>Virulence traits and population genomics of the black yeast Aureobasidium melanogenum.</title>
        <authorList>
            <person name="Cernosa A."/>
            <person name="Sun X."/>
            <person name="Gostincar C."/>
            <person name="Fang C."/>
            <person name="Gunde-Cimerman N."/>
            <person name="Song Z."/>
        </authorList>
    </citation>
    <scope>NUCLEOTIDE SEQUENCE</scope>
    <source>
        <strain evidence="13">EXF-9911</strain>
    </source>
</reference>
<dbReference type="Gene3D" id="1.25.40.10">
    <property type="entry name" value="Tetratricopeptide repeat domain"/>
    <property type="match status" value="2"/>
</dbReference>
<dbReference type="InterPro" id="IPR027523">
    <property type="entry name" value="CLU_prot"/>
</dbReference>
<dbReference type="SUPFAM" id="SSF48452">
    <property type="entry name" value="TPR-like"/>
    <property type="match status" value="2"/>
</dbReference>
<dbReference type="SUPFAM" id="SSF52343">
    <property type="entry name" value="Ferredoxin reductase-like, C-terminal NADP-linked domain"/>
    <property type="match status" value="1"/>
</dbReference>
<dbReference type="InterPro" id="IPR013112">
    <property type="entry name" value="FAD-bd_8"/>
</dbReference>
<keyword evidence="13" id="KW-0648">Protein biosynthesis</keyword>
<dbReference type="GO" id="GO:0048312">
    <property type="term" value="P:intracellular distribution of mitochondria"/>
    <property type="evidence" value="ECO:0007669"/>
    <property type="project" value="TreeGrafter"/>
</dbReference>
<feature type="domain" description="FAD-binding FR-type" evidence="11">
    <location>
        <begin position="1362"/>
        <end position="1530"/>
    </location>
</feature>
<keyword evidence="7" id="KW-0406">Ion transport</keyword>
<keyword evidence="2" id="KW-0963">Cytoplasm</keyword>
<dbReference type="PROSITE" id="PS51384">
    <property type="entry name" value="FAD_FR"/>
    <property type="match status" value="1"/>
</dbReference>
<dbReference type="GO" id="GO:0016020">
    <property type="term" value="C:membrane"/>
    <property type="evidence" value="ECO:0007669"/>
    <property type="project" value="UniProtKB-SubCell"/>
</dbReference>
<dbReference type="InterPro" id="IPR017938">
    <property type="entry name" value="Riboflavin_synthase-like_b-brl"/>
</dbReference>
<dbReference type="GO" id="GO:0003729">
    <property type="term" value="F:mRNA binding"/>
    <property type="evidence" value="ECO:0007669"/>
    <property type="project" value="TreeGrafter"/>
</dbReference>
<dbReference type="CDD" id="cd06186">
    <property type="entry name" value="NOX_Duox_like_FAD_NADP"/>
    <property type="match status" value="1"/>
</dbReference>
<dbReference type="InterPro" id="IPR011990">
    <property type="entry name" value="TPR-like_helical_dom_sf"/>
</dbReference>
<evidence type="ECO:0000256" key="4">
    <source>
        <dbReference type="ARBA" id="ARBA00022982"/>
    </source>
</evidence>
<name>A0A9P8ERI3_AURME</name>
<feature type="region of interest" description="Disordered" evidence="9">
    <location>
        <begin position="1"/>
        <end position="41"/>
    </location>
</feature>
<dbReference type="Pfam" id="PF08022">
    <property type="entry name" value="FAD_binding_8"/>
    <property type="match status" value="1"/>
</dbReference>
<dbReference type="InterPro" id="IPR013130">
    <property type="entry name" value="Fe3_Rdtase_TM_dom"/>
</dbReference>
<dbReference type="PANTHER" id="PTHR12601">
    <property type="entry name" value="EUKARYOTIC TRANSLATION INITIATION FACTOR 3 SUBUNIT EIF-3"/>
    <property type="match status" value="1"/>
</dbReference>
<keyword evidence="7" id="KW-0813">Transport</keyword>
<dbReference type="Pfam" id="PF12807">
    <property type="entry name" value="eIF3_p135"/>
    <property type="match status" value="1"/>
</dbReference>
<evidence type="ECO:0000256" key="6">
    <source>
        <dbReference type="ARBA" id="ARBA00023002"/>
    </source>
</evidence>
<keyword evidence="5 10" id="KW-1133">Transmembrane helix</keyword>
<dbReference type="Gene3D" id="3.40.50.80">
    <property type="entry name" value="Nucleotide-binding domain of ferredoxin-NADP reductase (FNR) module"/>
    <property type="match status" value="1"/>
</dbReference>
<feature type="transmembrane region" description="Helical" evidence="10">
    <location>
        <begin position="1339"/>
        <end position="1359"/>
    </location>
</feature>
<dbReference type="InterPro" id="IPR017927">
    <property type="entry name" value="FAD-bd_FR_type"/>
</dbReference>
<evidence type="ECO:0000256" key="3">
    <source>
        <dbReference type="ARBA" id="ARBA00022692"/>
    </source>
</evidence>
<dbReference type="GO" id="GO:0016491">
    <property type="term" value="F:oxidoreductase activity"/>
    <property type="evidence" value="ECO:0007669"/>
    <property type="project" value="UniProtKB-KW"/>
</dbReference>
<reference evidence="13" key="2">
    <citation type="submission" date="2021-08" db="EMBL/GenBank/DDBJ databases">
        <authorList>
            <person name="Gostincar C."/>
            <person name="Sun X."/>
            <person name="Song Z."/>
            <person name="Gunde-Cimerman N."/>
        </authorList>
    </citation>
    <scope>NUCLEOTIDE SEQUENCE</scope>
    <source>
        <strain evidence="13">EXF-9911</strain>
    </source>
</reference>
<proteinExistence type="inferred from homology"/>
<dbReference type="PROSITE" id="PS51823">
    <property type="entry name" value="CLU"/>
    <property type="match status" value="1"/>
</dbReference>
<evidence type="ECO:0000256" key="7">
    <source>
        <dbReference type="ARBA" id="ARBA00023065"/>
    </source>
</evidence>
<feature type="region of interest" description="Disordered" evidence="9">
    <location>
        <begin position="1227"/>
        <end position="1252"/>
    </location>
</feature>
<feature type="domain" description="Clu" evidence="12">
    <location>
        <begin position="332"/>
        <end position="576"/>
    </location>
</feature>
<comment type="caution">
    <text evidence="13">The sequence shown here is derived from an EMBL/GenBank/DDBJ whole genome shotgun (WGS) entry which is preliminary data.</text>
</comment>
<evidence type="ECO:0000256" key="10">
    <source>
        <dbReference type="SAM" id="Phobius"/>
    </source>
</evidence>
<dbReference type="InterPro" id="IPR025697">
    <property type="entry name" value="CLU_dom"/>
</dbReference>
<keyword evidence="3 10" id="KW-0812">Transmembrane</keyword>
<dbReference type="FunFam" id="1.25.40.10:FF:000293">
    <property type="entry name" value="Clustered mitochondria protein homolog"/>
    <property type="match status" value="1"/>
</dbReference>
<dbReference type="Proteomes" id="UP000779574">
    <property type="component" value="Unassembled WGS sequence"/>
</dbReference>
<feature type="transmembrane region" description="Helical" evidence="10">
    <location>
        <begin position="1306"/>
        <end position="1327"/>
    </location>
</feature>
<dbReference type="InterPro" id="IPR028275">
    <property type="entry name" value="CLU_N"/>
</dbReference>
<dbReference type="HAMAP" id="MF_03013">
    <property type="entry name" value="CLU"/>
    <property type="match status" value="1"/>
</dbReference>
<dbReference type="InterPro" id="IPR023231">
    <property type="entry name" value="GSKIP_dom_sf"/>
</dbReference>
<feature type="region of interest" description="Disordered" evidence="9">
    <location>
        <begin position="620"/>
        <end position="646"/>
    </location>
</feature>
<dbReference type="PANTHER" id="PTHR12601:SF6">
    <property type="entry name" value="CLUSTERED MITOCHONDRIA PROTEIN HOMOLOG"/>
    <property type="match status" value="1"/>
</dbReference>
<dbReference type="GO" id="GO:0005737">
    <property type="term" value="C:cytoplasm"/>
    <property type="evidence" value="ECO:0007669"/>
    <property type="project" value="TreeGrafter"/>
</dbReference>
<feature type="compositionally biased region" description="Low complexity" evidence="9">
    <location>
        <begin position="31"/>
        <end position="41"/>
    </location>
</feature>
<protein>
    <submittedName>
        <fullName evidence="13">Eukaryotic translation initiation factor 3 subunit CLU1/TIF31</fullName>
    </submittedName>
</protein>
<evidence type="ECO:0000256" key="5">
    <source>
        <dbReference type="ARBA" id="ARBA00022989"/>
    </source>
</evidence>
<evidence type="ECO:0000256" key="9">
    <source>
        <dbReference type="SAM" id="MobiDB-lite"/>
    </source>
</evidence>
<dbReference type="CDD" id="cd15466">
    <property type="entry name" value="CLU-central"/>
    <property type="match status" value="1"/>
</dbReference>
<feature type="compositionally biased region" description="Basic residues" evidence="9">
    <location>
        <begin position="1236"/>
        <end position="1249"/>
    </location>
</feature>
<dbReference type="SUPFAM" id="SSF63380">
    <property type="entry name" value="Riboflavin synthase domain-like"/>
    <property type="match status" value="1"/>
</dbReference>
<feature type="compositionally biased region" description="Basic and acidic residues" evidence="9">
    <location>
        <begin position="635"/>
        <end position="646"/>
    </location>
</feature>
<evidence type="ECO:0000256" key="2">
    <source>
        <dbReference type="ARBA" id="ARBA00022490"/>
    </source>
</evidence>
<dbReference type="Pfam" id="PF13374">
    <property type="entry name" value="TPR_10"/>
    <property type="match status" value="1"/>
</dbReference>
<dbReference type="InterPro" id="IPR033646">
    <property type="entry name" value="CLU-central"/>
</dbReference>
<evidence type="ECO:0000259" key="11">
    <source>
        <dbReference type="PROSITE" id="PS51384"/>
    </source>
</evidence>
<feature type="transmembrane region" description="Helical" evidence="10">
    <location>
        <begin position="1536"/>
        <end position="1555"/>
    </location>
</feature>
<feature type="region of interest" description="Disordered" evidence="9">
    <location>
        <begin position="873"/>
        <end position="916"/>
    </location>
</feature>
<dbReference type="GO" id="GO:0006811">
    <property type="term" value="P:monoatomic ion transport"/>
    <property type="evidence" value="ECO:0007669"/>
    <property type="project" value="UniProtKB-KW"/>
</dbReference>
<comment type="subcellular location">
    <subcellularLocation>
        <location evidence="1">Membrane</location>
        <topology evidence="1">Multi-pass membrane protein</topology>
    </subcellularLocation>
</comment>
<dbReference type="InterPro" id="IPR019734">
    <property type="entry name" value="TPR_rpt"/>
</dbReference>
<organism evidence="13 14">
    <name type="scientific">Aureobasidium melanogenum</name>
    <name type="common">Aureobasidium pullulans var. melanogenum</name>
    <dbReference type="NCBI Taxonomy" id="46634"/>
    <lineage>
        <taxon>Eukaryota</taxon>
        <taxon>Fungi</taxon>
        <taxon>Dikarya</taxon>
        <taxon>Ascomycota</taxon>
        <taxon>Pezizomycotina</taxon>
        <taxon>Dothideomycetes</taxon>
        <taxon>Dothideomycetidae</taxon>
        <taxon>Dothideales</taxon>
        <taxon>Saccotheciaceae</taxon>
        <taxon>Aureobasidium</taxon>
    </lineage>
</organism>
<dbReference type="SFLD" id="SFLDS00052">
    <property type="entry name" value="Ferric_Reductase_Domain"/>
    <property type="match status" value="1"/>
</dbReference>
<keyword evidence="4" id="KW-0249">Electron transport</keyword>
<feature type="non-terminal residue" evidence="13">
    <location>
        <position position="1708"/>
    </location>
</feature>
<sequence length="1708" mass="190101">MAADSETKAQEVQSNGTEAQSNGVEQHEAQDGQQVEQEQEQPVENVFQLTIHLPHAPGQCQIMVSHLEQVQDIRQSIIDLPFTFQYTCFHLEHKGKRINDFVELSEVPDIQQDPELHLVEDPYTETQARMHFVRIRELIGASGDRTDLLHGIDAGLSLHDHIIKPTPADQPEAPASEHAMVDYDLDARGSVKTLLSPSPANAPKTVKSLSLSAWNPAPYHLRQRGHLMYLLVSTLEGEQFHITSHVSGFFVNKSTNNKFDPFPRTAPKPHSAHSLLTLFGQISPSFNDAFRSLQEYNGQRDPLAAFQLANAVPASPWVVSPNSASLTSHVADAARTQESYLLAGPENAETLRDWNEEFQSTRELPKENVQDRVFRERLTAKLFAEYNEAAVRGAVLVARGEVAPLNPTEPRDAQIFVYNNVFYSFGADGVGTFAADGGDEAARVATGKDIMGVKATNQLDISGIFTPGTVVVDYLGKRLVGQSIVPGIFKQREPGEHQIDYGGVEGRDVIAENDDFKQPFAELSKALRVKSHPVWDKENKRHDLEASVETKGLLGTDGRKYILDLYRITPLDVAWLEKYRKENSGDDDNYPHRMAVLRPELVESYWRLKLREYVQAEVQKRREAKDAAPESETEGAEKKEPEQERVDVSGFSFSLNPDVFCGQRPQTEEEKDEWSKDEAEVRAACKYLSEEIIPKMISDLQDGDVGFPMDGQSLTNLLHKRGINMRYLGEVARLADKPEQPRLQALKQLAIQEMIARAFKHVSSKYLRYQSPPFVQACIAHLLNCLLGADLTAKPTAETDASLKSLYPEEDFSFEAATPESIKAGIVSEIKKRYRFDLGDAWVQAGKQVQLLREVCLKQGLQLQAKQYAFTKDDAPAPAPTQAPAPTTNGSSGGKKKKNKNNTERSPAPVSALTAPTQTFHPDDVLNIVPIIKDAAPRSVLAEEALEAGRISLSQDQKELGQELLLESLSLHEQIYGILHPEVARVYYALSTIYYGLDEKTAAVELARKAAIISERTLGLDHSETVLSYLNLSLFEHASGNTKNALAYIRHALDLWKVVYGTKHPDSITTINNAAVMLQSMKQYHESRLWFESSLAMSEEVSGKTSVSTATLLFQLAQAFALDRDYKSAVNRMREAFNIFKNELGPDDRNTKEAETWLEQLTQSAVSLAKHAKVLQDKKIMLRPKAPMVGRGARPQPSIGQSIEEAAAPRAADGTNDNRSVDELLKYINGDGSKTTPKKKQTNPKRRQGRSCVQTQGDYLHLTKRFGIVGASQLPLQYLLAFKSPFSPIQHLTRCSWTTLNSAHQVLGRISTILFYLHAGFYLNFFIQAHVLAKRIKDWDVILGLVGTIAFTAVGTTALSPLRRLSYRVFYTTHVSLASILLPVLYFHVHHIRIYIIETAVVYVVHLVLRMFNEHKVEGSLTLVPGTANLLEINILILAKSKQKSIMEWQPGQHVYISLAQGPAYMRSLKSRSPFTIASLPSEDGNLKLVARVLDGNTAALAKAATEGTTGKASSTPLILEGPYGLSTHSNTLLEYNRVVFIAGGVGATFVLPLYRTLLKDLSPSPGSRRRQNVAFVWVVRDEAETSWAVPEDQPETKGMQERMSVYATKTGRMNNDENKTDDADDGIELERLLPSGGINDSVQKWQVYSGRPDLGGMIDGVFSHTRYDTKVAVLVCGPRSMADEVRKKSNKWVGKRDFWLHVEAFGL</sequence>
<dbReference type="GO" id="GO:0003743">
    <property type="term" value="F:translation initiation factor activity"/>
    <property type="evidence" value="ECO:0007669"/>
    <property type="project" value="UniProtKB-KW"/>
</dbReference>
<dbReference type="EMBL" id="JAHFXF010000103">
    <property type="protein sequence ID" value="KAG9696385.1"/>
    <property type="molecule type" value="Genomic_DNA"/>
</dbReference>
<feature type="compositionally biased region" description="Polar residues" evidence="9">
    <location>
        <begin position="10"/>
        <end position="24"/>
    </location>
</feature>
<dbReference type="SMART" id="SM00028">
    <property type="entry name" value="TPR"/>
    <property type="match status" value="4"/>
</dbReference>
<dbReference type="Pfam" id="PF13424">
    <property type="entry name" value="TPR_12"/>
    <property type="match status" value="1"/>
</dbReference>
<evidence type="ECO:0000313" key="13">
    <source>
        <dbReference type="EMBL" id="KAG9696385.1"/>
    </source>
</evidence>
<evidence type="ECO:0000313" key="14">
    <source>
        <dbReference type="Proteomes" id="UP000779574"/>
    </source>
</evidence>
<gene>
    <name evidence="13" type="ORF">KCU76_g3772</name>
</gene>
<dbReference type="Pfam" id="PF15044">
    <property type="entry name" value="CLU_N"/>
    <property type="match status" value="1"/>
</dbReference>
<keyword evidence="13" id="KW-0396">Initiation factor</keyword>
<accession>A0A9P8ERI3</accession>
<evidence type="ECO:0000259" key="12">
    <source>
        <dbReference type="PROSITE" id="PS51823"/>
    </source>
</evidence>
<dbReference type="Pfam" id="PF08030">
    <property type="entry name" value="NAD_binding_6"/>
    <property type="match status" value="1"/>
</dbReference>
<dbReference type="InterPro" id="IPR013121">
    <property type="entry name" value="Fe_red_NAD-bd_6"/>
</dbReference>